<feature type="domain" description="GH16" evidence="4">
    <location>
        <begin position="375"/>
        <end position="628"/>
    </location>
</feature>
<dbReference type="PROSITE" id="PS51762">
    <property type="entry name" value="GH16_2"/>
    <property type="match status" value="2"/>
</dbReference>
<dbReference type="InterPro" id="IPR044791">
    <property type="entry name" value="Beta-glucanase/XTH"/>
</dbReference>
<evidence type="ECO:0000313" key="5">
    <source>
        <dbReference type="EMBL" id="KAI5068148.1"/>
    </source>
</evidence>
<feature type="active site" description="Proton donor" evidence="3">
    <location>
        <position position="512"/>
    </location>
</feature>
<dbReference type="SUPFAM" id="SSF49899">
    <property type="entry name" value="Concanavalin A-like lectins/glucanases"/>
    <property type="match status" value="2"/>
</dbReference>
<protein>
    <recommendedName>
        <fullName evidence="4">GH16 domain-containing protein</fullName>
    </recommendedName>
</protein>
<dbReference type="Proteomes" id="UP000886520">
    <property type="component" value="Chromosome 16"/>
</dbReference>
<dbReference type="Gene3D" id="2.60.120.200">
    <property type="match status" value="2"/>
</dbReference>
<name>A0A9D4UIP3_ADICA</name>
<dbReference type="AlphaFoldDB" id="A0A9D4UIP3"/>
<reference evidence="5" key="1">
    <citation type="submission" date="2021-01" db="EMBL/GenBank/DDBJ databases">
        <title>Adiantum capillus-veneris genome.</title>
        <authorList>
            <person name="Fang Y."/>
            <person name="Liao Q."/>
        </authorList>
    </citation>
    <scope>NUCLEOTIDE SEQUENCE</scope>
    <source>
        <strain evidence="5">H3</strain>
        <tissue evidence="5">Leaf</tissue>
    </source>
</reference>
<keyword evidence="6" id="KW-1185">Reference proteome</keyword>
<dbReference type="Pfam" id="PF00722">
    <property type="entry name" value="Glyco_hydro_16"/>
    <property type="match status" value="2"/>
</dbReference>
<feature type="active site" description="Nucleophile" evidence="3">
    <location>
        <position position="508"/>
    </location>
</feature>
<proteinExistence type="predicted"/>
<accession>A0A9D4UIP3</accession>
<sequence length="628" mass="68208">MHATFINQFYSGGLQYAINCVVVASILQLHSVVIHINEGSFDAASGTSTSTTTTQERAATLAKSRINDALSLLTTLLSNDLASKCKTNLLSVQASLAQSGQYLDNGRIQDAREQLNVVVNLLNSCLNSIARPQDDISATTLVNLRETIRRVSSSVSTAEELLEIAQPPKMNLLGTPNATANNNNVKSNSSGNVVTNPKLAKSDFVITSLSNMTTIQASSPTMPTFIADYCGDHATVQSNSAIIRMDQSCGAKLHSTKKFSSGVFSARIRTSVKGTGVINNFYLSSNDQGSDVIGFDFLGNFPNRVLTSYAVNGNAGGNQQLFVLSYDTSVDFHSYTIKWDNESIVWLADDTILRILYKSNASLGFPKKAASIFCHTWDASSVGDGSYAGKVNWTFGPFRSYFTDITAYSPLVSGSWKAPMLASAAALSIVPVPMRPLAIDYCFSNVAVAANDLSIMFDQAGCGGRFRSITTYPSGTFTSRVKCAAGDTSGLLSSFYLSSLEGSKVQDEIDFEWLGKDKSSVQTNYYVNGVGNHEVQVPLGFDCSQAYHTYTIIYNFEQIQWLVDGRTVRIVTKTKEAMLNNPYPVKPVYVYASVWNASSINNGGWSGKWHGTNLPYTVFFSDMRIKSP</sequence>
<dbReference type="InterPro" id="IPR008264">
    <property type="entry name" value="Beta_glucanase"/>
</dbReference>
<dbReference type="GO" id="GO:0005975">
    <property type="term" value="P:carbohydrate metabolic process"/>
    <property type="evidence" value="ECO:0007669"/>
    <property type="project" value="InterPro"/>
</dbReference>
<dbReference type="InterPro" id="IPR013320">
    <property type="entry name" value="ConA-like_dom_sf"/>
</dbReference>
<evidence type="ECO:0000313" key="6">
    <source>
        <dbReference type="Proteomes" id="UP000886520"/>
    </source>
</evidence>
<organism evidence="5 6">
    <name type="scientific">Adiantum capillus-veneris</name>
    <name type="common">Maidenhair fern</name>
    <dbReference type="NCBI Taxonomy" id="13818"/>
    <lineage>
        <taxon>Eukaryota</taxon>
        <taxon>Viridiplantae</taxon>
        <taxon>Streptophyta</taxon>
        <taxon>Embryophyta</taxon>
        <taxon>Tracheophyta</taxon>
        <taxon>Polypodiopsida</taxon>
        <taxon>Polypodiidae</taxon>
        <taxon>Polypodiales</taxon>
        <taxon>Pteridineae</taxon>
        <taxon>Pteridaceae</taxon>
        <taxon>Vittarioideae</taxon>
        <taxon>Adiantum</taxon>
    </lineage>
</organism>
<gene>
    <name evidence="5" type="ORF">GOP47_0016493</name>
</gene>
<keyword evidence="1" id="KW-0378">Hydrolase</keyword>
<evidence type="ECO:0000256" key="2">
    <source>
        <dbReference type="ARBA" id="ARBA00023295"/>
    </source>
</evidence>
<dbReference type="PRINTS" id="PR00737">
    <property type="entry name" value="GLHYDRLASE16"/>
</dbReference>
<evidence type="ECO:0000256" key="1">
    <source>
        <dbReference type="ARBA" id="ARBA00022801"/>
    </source>
</evidence>
<comment type="caution">
    <text evidence="5">The sequence shown here is derived from an EMBL/GenBank/DDBJ whole genome shotgun (WGS) entry which is preliminary data.</text>
</comment>
<dbReference type="EMBL" id="JABFUD020000016">
    <property type="protein sequence ID" value="KAI5068148.1"/>
    <property type="molecule type" value="Genomic_DNA"/>
</dbReference>
<dbReference type="GO" id="GO:0004553">
    <property type="term" value="F:hydrolase activity, hydrolyzing O-glycosyl compounds"/>
    <property type="evidence" value="ECO:0007669"/>
    <property type="project" value="InterPro"/>
</dbReference>
<dbReference type="InterPro" id="IPR000757">
    <property type="entry name" value="Beta-glucanase-like"/>
</dbReference>
<dbReference type="OrthoDB" id="4781at2759"/>
<dbReference type="PANTHER" id="PTHR31062">
    <property type="entry name" value="XYLOGLUCAN ENDOTRANSGLUCOSYLASE/HYDROLASE PROTEIN 8-RELATED"/>
    <property type="match status" value="1"/>
</dbReference>
<evidence type="ECO:0000256" key="3">
    <source>
        <dbReference type="PIRSR" id="PIRSR608264-1"/>
    </source>
</evidence>
<evidence type="ECO:0000259" key="4">
    <source>
        <dbReference type="PROSITE" id="PS51762"/>
    </source>
</evidence>
<feature type="domain" description="GH16" evidence="4">
    <location>
        <begin position="214"/>
        <end position="382"/>
    </location>
</feature>
<keyword evidence="2" id="KW-0326">Glycosidase</keyword>